<name>A0A069RMU9_PEPLI</name>
<dbReference type="InterPro" id="IPR036388">
    <property type="entry name" value="WH-like_DNA-bd_sf"/>
</dbReference>
<dbReference type="InterPro" id="IPR011711">
    <property type="entry name" value="GntR_C"/>
</dbReference>
<dbReference type="SMART" id="SM00345">
    <property type="entry name" value="HTH_GNTR"/>
    <property type="match status" value="1"/>
</dbReference>
<dbReference type="EMBL" id="JJMM01000010">
    <property type="protein sequence ID" value="KDR95507.1"/>
    <property type="molecule type" value="Genomic_DNA"/>
</dbReference>
<dbReference type="STRING" id="1121324.CLIT_10c02340"/>
<evidence type="ECO:0000313" key="5">
    <source>
        <dbReference type="EMBL" id="KDR95507.1"/>
    </source>
</evidence>
<dbReference type="AlphaFoldDB" id="A0A069RMU9"/>
<reference evidence="5 6" key="1">
    <citation type="submission" date="2014-03" db="EMBL/GenBank/DDBJ databases">
        <title>Genome sequence of Clostridium litorale W6, DSM 5388.</title>
        <authorList>
            <person name="Poehlein A."/>
            <person name="Jagirdar A."/>
            <person name="Khonsari B."/>
            <person name="Chibani C.M."/>
            <person name="Gutierrez Gutierrez D.A."/>
            <person name="Davydova E."/>
            <person name="Alghaithi H.S."/>
            <person name="Nair K.P."/>
            <person name="Dhamotharan K."/>
            <person name="Chandran L."/>
            <person name="G W."/>
            <person name="Daniel R."/>
        </authorList>
    </citation>
    <scope>NUCLEOTIDE SEQUENCE [LARGE SCALE GENOMIC DNA]</scope>
    <source>
        <strain evidence="5 6">W6</strain>
    </source>
</reference>
<protein>
    <submittedName>
        <fullName evidence="5">Transcriptional regulator, GntR family</fullName>
    </submittedName>
</protein>
<dbReference type="SUPFAM" id="SSF48008">
    <property type="entry name" value="GntR ligand-binding domain-like"/>
    <property type="match status" value="1"/>
</dbReference>
<keyword evidence="1" id="KW-0805">Transcription regulation</keyword>
<evidence type="ECO:0000313" key="6">
    <source>
        <dbReference type="Proteomes" id="UP000027946"/>
    </source>
</evidence>
<comment type="caution">
    <text evidence="5">The sequence shown here is derived from an EMBL/GenBank/DDBJ whole genome shotgun (WGS) entry which is preliminary data.</text>
</comment>
<evidence type="ECO:0000259" key="4">
    <source>
        <dbReference type="PROSITE" id="PS50949"/>
    </source>
</evidence>
<dbReference type="PROSITE" id="PS50949">
    <property type="entry name" value="HTH_GNTR"/>
    <property type="match status" value="1"/>
</dbReference>
<dbReference type="CDD" id="cd07377">
    <property type="entry name" value="WHTH_GntR"/>
    <property type="match status" value="1"/>
</dbReference>
<dbReference type="PANTHER" id="PTHR43537:SF41">
    <property type="entry name" value="TRANSCRIPTIONAL REGULATORY PROTEIN"/>
    <property type="match status" value="1"/>
</dbReference>
<keyword evidence="3" id="KW-0804">Transcription</keyword>
<dbReference type="SMART" id="SM00895">
    <property type="entry name" value="FCD"/>
    <property type="match status" value="1"/>
</dbReference>
<feature type="domain" description="HTH gntR-type" evidence="4">
    <location>
        <begin position="13"/>
        <end position="80"/>
    </location>
</feature>
<dbReference type="InterPro" id="IPR036390">
    <property type="entry name" value="WH_DNA-bd_sf"/>
</dbReference>
<keyword evidence="2" id="KW-0238">DNA-binding</keyword>
<evidence type="ECO:0000256" key="2">
    <source>
        <dbReference type="ARBA" id="ARBA00023125"/>
    </source>
</evidence>
<dbReference type="eggNOG" id="COG1802">
    <property type="taxonomic scope" value="Bacteria"/>
</dbReference>
<evidence type="ECO:0000256" key="3">
    <source>
        <dbReference type="ARBA" id="ARBA00023163"/>
    </source>
</evidence>
<dbReference type="GO" id="GO:0003700">
    <property type="term" value="F:DNA-binding transcription factor activity"/>
    <property type="evidence" value="ECO:0007669"/>
    <property type="project" value="InterPro"/>
</dbReference>
<dbReference type="Gene3D" id="1.10.10.10">
    <property type="entry name" value="Winged helix-like DNA-binding domain superfamily/Winged helix DNA-binding domain"/>
    <property type="match status" value="1"/>
</dbReference>
<accession>A0A069RMU9</accession>
<gene>
    <name evidence="5" type="ORF">CLIT_10c02340</name>
</gene>
<dbReference type="SUPFAM" id="SSF46785">
    <property type="entry name" value="Winged helix' DNA-binding domain"/>
    <property type="match status" value="1"/>
</dbReference>
<proteinExistence type="predicted"/>
<dbReference type="Gene3D" id="1.20.120.530">
    <property type="entry name" value="GntR ligand-binding domain-like"/>
    <property type="match status" value="1"/>
</dbReference>
<dbReference type="Pfam" id="PF00392">
    <property type="entry name" value="GntR"/>
    <property type="match status" value="1"/>
</dbReference>
<dbReference type="RefSeq" id="WP_038263804.1">
    <property type="nucleotide sequence ID" value="NZ_FSRH01000010.1"/>
</dbReference>
<dbReference type="OrthoDB" id="9781630at2"/>
<evidence type="ECO:0000256" key="1">
    <source>
        <dbReference type="ARBA" id="ARBA00023015"/>
    </source>
</evidence>
<organism evidence="5 6">
    <name type="scientific">Peptoclostridium litorale DSM 5388</name>
    <dbReference type="NCBI Taxonomy" id="1121324"/>
    <lineage>
        <taxon>Bacteria</taxon>
        <taxon>Bacillati</taxon>
        <taxon>Bacillota</taxon>
        <taxon>Clostridia</taxon>
        <taxon>Peptostreptococcales</taxon>
        <taxon>Peptoclostridiaceae</taxon>
        <taxon>Peptoclostridium</taxon>
    </lineage>
</organism>
<dbReference type="InterPro" id="IPR000524">
    <property type="entry name" value="Tscrpt_reg_HTH_GntR"/>
</dbReference>
<dbReference type="GO" id="GO:0003677">
    <property type="term" value="F:DNA binding"/>
    <property type="evidence" value="ECO:0007669"/>
    <property type="project" value="UniProtKB-KW"/>
</dbReference>
<sequence length="221" mass="25756">MKENIFKNRLDKKAMPDIIAQALKEAVFNGELKGGEQLKQEEIAGFFNVSLTPVREALRRLEAQGLVKISPNKGAFVTKLSADEGREIFEIRILLEKGAIEFAIENLTQEDIQKAGNILERMETEKKGRELSRLNWEFHDTLYRACKRPMLLEMIYNLHINVERYMRLYLLDMKYHPTSQKEHYELLRACSEKNAKKAARVLEKHMKNASDTLVEFLRESQ</sequence>
<keyword evidence="6" id="KW-1185">Reference proteome</keyword>
<dbReference type="PANTHER" id="PTHR43537">
    <property type="entry name" value="TRANSCRIPTIONAL REGULATOR, GNTR FAMILY"/>
    <property type="match status" value="1"/>
</dbReference>
<dbReference type="InterPro" id="IPR008920">
    <property type="entry name" value="TF_FadR/GntR_C"/>
</dbReference>
<dbReference type="Proteomes" id="UP000027946">
    <property type="component" value="Unassembled WGS sequence"/>
</dbReference>
<dbReference type="Pfam" id="PF07729">
    <property type="entry name" value="FCD"/>
    <property type="match status" value="1"/>
</dbReference>